<protein>
    <submittedName>
        <fullName evidence="1">Uncharacterized protein</fullName>
    </submittedName>
</protein>
<dbReference type="OrthoDB" id="6594928at2759"/>
<keyword evidence="2" id="KW-1185">Reference proteome</keyword>
<name>A0A4Y2KFZ4_ARAVE</name>
<dbReference type="Proteomes" id="UP000499080">
    <property type="component" value="Unassembled WGS sequence"/>
</dbReference>
<dbReference type="AlphaFoldDB" id="A0A4Y2KFZ4"/>
<gene>
    <name evidence="1" type="ORF">AVEN_9603_1</name>
</gene>
<proteinExistence type="predicted"/>
<organism evidence="1 2">
    <name type="scientific">Araneus ventricosus</name>
    <name type="common">Orbweaver spider</name>
    <name type="synonym">Epeira ventricosa</name>
    <dbReference type="NCBI Taxonomy" id="182803"/>
    <lineage>
        <taxon>Eukaryota</taxon>
        <taxon>Metazoa</taxon>
        <taxon>Ecdysozoa</taxon>
        <taxon>Arthropoda</taxon>
        <taxon>Chelicerata</taxon>
        <taxon>Arachnida</taxon>
        <taxon>Araneae</taxon>
        <taxon>Araneomorphae</taxon>
        <taxon>Entelegynae</taxon>
        <taxon>Araneoidea</taxon>
        <taxon>Araneidae</taxon>
        <taxon>Araneus</taxon>
    </lineage>
</organism>
<comment type="caution">
    <text evidence="1">The sequence shown here is derived from an EMBL/GenBank/DDBJ whole genome shotgun (WGS) entry which is preliminary data.</text>
</comment>
<evidence type="ECO:0000313" key="2">
    <source>
        <dbReference type="Proteomes" id="UP000499080"/>
    </source>
</evidence>
<accession>A0A4Y2KFZ4</accession>
<reference evidence="1 2" key="1">
    <citation type="journal article" date="2019" name="Sci. Rep.">
        <title>Orb-weaving spider Araneus ventricosus genome elucidates the spidroin gene catalogue.</title>
        <authorList>
            <person name="Kono N."/>
            <person name="Nakamura H."/>
            <person name="Ohtoshi R."/>
            <person name="Moran D.A.P."/>
            <person name="Shinohara A."/>
            <person name="Yoshida Y."/>
            <person name="Fujiwara M."/>
            <person name="Mori M."/>
            <person name="Tomita M."/>
            <person name="Arakawa K."/>
        </authorList>
    </citation>
    <scope>NUCLEOTIDE SEQUENCE [LARGE SCALE GENOMIC DNA]</scope>
</reference>
<dbReference type="EMBL" id="BGPR01004599">
    <property type="protein sequence ID" value="GBN01258.1"/>
    <property type="molecule type" value="Genomic_DNA"/>
</dbReference>
<sequence length="97" mass="11227">MFVCSTVDIKSTKQKTMKDDGMTQGNTSFFYYLRINGEQIPVFQNMHLNTLGLKRSETRYWLENFQRSNMPSNSTAIENTDNSNVELYQEQAQADVS</sequence>
<evidence type="ECO:0000313" key="1">
    <source>
        <dbReference type="EMBL" id="GBN01258.1"/>
    </source>
</evidence>